<feature type="region of interest" description="Disordered" evidence="1">
    <location>
        <begin position="56"/>
        <end position="170"/>
    </location>
</feature>
<keyword evidence="4" id="KW-1185">Reference proteome</keyword>
<comment type="caution">
    <text evidence="3">The sequence shown here is derived from an EMBL/GenBank/DDBJ whole genome shotgun (WGS) entry which is preliminary data.</text>
</comment>
<accession>A0A7W9FPC9</accession>
<dbReference type="Proteomes" id="UP000523821">
    <property type="component" value="Unassembled WGS sequence"/>
</dbReference>
<dbReference type="RefSeq" id="WP_210308551.1">
    <property type="nucleotide sequence ID" value="NZ_JACHOO010000007.1"/>
</dbReference>
<name>A0A7W9FPC9_9HYPH</name>
<evidence type="ECO:0000256" key="1">
    <source>
        <dbReference type="SAM" id="MobiDB-lite"/>
    </source>
</evidence>
<dbReference type="EMBL" id="JACHOO010000007">
    <property type="protein sequence ID" value="MBB5754335.1"/>
    <property type="molecule type" value="Genomic_DNA"/>
</dbReference>
<feature type="chain" id="PRO_5031278579" description="PepSY domain-containing protein" evidence="2">
    <location>
        <begin position="24"/>
        <end position="245"/>
    </location>
</feature>
<feature type="signal peptide" evidence="2">
    <location>
        <begin position="1"/>
        <end position="23"/>
    </location>
</feature>
<dbReference type="AlphaFoldDB" id="A0A7W9FPC9"/>
<keyword evidence="2" id="KW-0732">Signal</keyword>
<evidence type="ECO:0008006" key="5">
    <source>
        <dbReference type="Google" id="ProtNLM"/>
    </source>
</evidence>
<evidence type="ECO:0000313" key="4">
    <source>
        <dbReference type="Proteomes" id="UP000523821"/>
    </source>
</evidence>
<evidence type="ECO:0000313" key="3">
    <source>
        <dbReference type="EMBL" id="MBB5754335.1"/>
    </source>
</evidence>
<gene>
    <name evidence="3" type="ORF">GGQ63_003416</name>
</gene>
<proteinExistence type="predicted"/>
<protein>
    <recommendedName>
        <fullName evidence="5">PepSY domain-containing protein</fullName>
    </recommendedName>
</protein>
<evidence type="ECO:0000256" key="2">
    <source>
        <dbReference type="SAM" id="SignalP"/>
    </source>
</evidence>
<organism evidence="3 4">
    <name type="scientific">Prosthecomicrobium pneumaticum</name>
    <dbReference type="NCBI Taxonomy" id="81895"/>
    <lineage>
        <taxon>Bacteria</taxon>
        <taxon>Pseudomonadati</taxon>
        <taxon>Pseudomonadota</taxon>
        <taxon>Alphaproteobacteria</taxon>
        <taxon>Hyphomicrobiales</taxon>
        <taxon>Kaistiaceae</taxon>
        <taxon>Prosthecomicrobium</taxon>
    </lineage>
</organism>
<reference evidence="3 4" key="1">
    <citation type="submission" date="2020-08" db="EMBL/GenBank/DDBJ databases">
        <title>Genomic Encyclopedia of Type Strains, Phase IV (KMG-IV): sequencing the most valuable type-strain genomes for metagenomic binning, comparative biology and taxonomic classification.</title>
        <authorList>
            <person name="Goeker M."/>
        </authorList>
    </citation>
    <scope>NUCLEOTIDE SEQUENCE [LARGE SCALE GENOMIC DNA]</scope>
    <source>
        <strain evidence="3 4">DSM 16268</strain>
    </source>
</reference>
<sequence length="245" mass="26266">MRMRLLAPLLVAATLVTSGPDLAGPPRVVAQECAWGGYGPDCTGSGRRLRDRLERFGGEAPADRRGRRFEDRQDGFGGRQERGRPDRGRDWGQDDPAPQGRFDRRDRGGRDRGDADPPAEMRRARPDRLGDGDPAPLRDRLRGRADDGGFAGDGFADDPPARRRDTAADGACLSPSEARRVVASGEAASLSRIRGNIADMVGGEVVSAQLCQGGGGYIYVVNVIVDGGAVQRYRVDALSGDLLGR</sequence>
<feature type="compositionally biased region" description="Basic and acidic residues" evidence="1">
    <location>
        <begin position="101"/>
        <end position="147"/>
    </location>
</feature>
<feature type="compositionally biased region" description="Basic and acidic residues" evidence="1">
    <location>
        <begin position="56"/>
        <end position="92"/>
    </location>
</feature>